<dbReference type="RefSeq" id="WP_061498420.1">
    <property type="nucleotide sequence ID" value="NZ_CP010951.1"/>
</dbReference>
<proteinExistence type="predicted"/>
<evidence type="ECO:0000313" key="2">
    <source>
        <dbReference type="Proteomes" id="UP000070433"/>
    </source>
</evidence>
<dbReference type="OrthoDB" id="8897752at2"/>
<evidence type="ECO:0000313" key="1">
    <source>
        <dbReference type="EMBL" id="AMO23065.1"/>
    </source>
</evidence>
<name>A0A127JT06_9BURK</name>
<dbReference type="InterPro" id="IPR029044">
    <property type="entry name" value="Nucleotide-diphossugar_trans"/>
</dbReference>
<evidence type="ECO:0008006" key="3">
    <source>
        <dbReference type="Google" id="ProtNLM"/>
    </source>
</evidence>
<dbReference type="EMBL" id="CP010951">
    <property type="protein sequence ID" value="AMO23065.1"/>
    <property type="molecule type" value="Genomic_DNA"/>
</dbReference>
<sequence length="239" mass="27225">MPEGPQAQDFDSLQPARTPVKVGVMVPTFNRPDLARACVLQFTAQSLTPDIICVHQNGVSDSYHWAVADVRTPARIAWMHTAKELPQHQWYAIPLKYLIEQDCTHFFWADHDDLYLREHVEQGLADLQVHDFSVSPRCGLLFTQASEYRYNPEVQFGSHAPGGMSSTMCFNRRFAQQLLADIGEDPGYQYTDNVVAKVTMPRFRCLVSQRQTTIYHSHQGSLTSRDWLPKVFGPPSDTR</sequence>
<organism evidence="1 2">
    <name type="scientific">Ramlibacter tataouinensis</name>
    <dbReference type="NCBI Taxonomy" id="94132"/>
    <lineage>
        <taxon>Bacteria</taxon>
        <taxon>Pseudomonadati</taxon>
        <taxon>Pseudomonadota</taxon>
        <taxon>Betaproteobacteria</taxon>
        <taxon>Burkholderiales</taxon>
        <taxon>Comamonadaceae</taxon>
        <taxon>Ramlibacter</taxon>
    </lineage>
</organism>
<dbReference type="SUPFAM" id="SSF53448">
    <property type="entry name" value="Nucleotide-diphospho-sugar transferases"/>
    <property type="match status" value="1"/>
</dbReference>
<dbReference type="Proteomes" id="UP000070433">
    <property type="component" value="Chromosome"/>
</dbReference>
<protein>
    <recommendedName>
        <fullName evidence="3">Glycosyltransferase 2-like domain-containing protein</fullName>
    </recommendedName>
</protein>
<reference evidence="1 2" key="1">
    <citation type="journal article" date="2014" name="Int. J. Syst. Evol. Microbiol.">
        <title>Ramlibacter solisilvae sp. nov., isolated from forest soil, and emended description of the genus Ramlibacter.</title>
        <authorList>
            <person name="Lee H.J."/>
            <person name="Lee S.H."/>
            <person name="Lee S.S."/>
            <person name="Lee J.S."/>
            <person name="Kim Y."/>
            <person name="Kim S.C."/>
            <person name="Jeon C.O."/>
        </authorList>
    </citation>
    <scope>NUCLEOTIDE SEQUENCE [LARGE SCALE GENOMIC DNA]</scope>
    <source>
        <strain evidence="1 2">5-10</strain>
    </source>
</reference>
<keyword evidence="2" id="KW-1185">Reference proteome</keyword>
<accession>A0A127JT06</accession>
<gene>
    <name evidence="1" type="ORF">UC35_09400</name>
</gene>
<dbReference type="Gene3D" id="3.90.550.10">
    <property type="entry name" value="Spore Coat Polysaccharide Biosynthesis Protein SpsA, Chain A"/>
    <property type="match status" value="1"/>
</dbReference>
<dbReference type="AlphaFoldDB" id="A0A127JT06"/>